<protein>
    <recommendedName>
        <fullName evidence="1">RNA helicase</fullName>
        <ecNumber evidence="1">3.6.4.13</ecNumber>
    </recommendedName>
</protein>
<dbReference type="PANTHER" id="PTHR18934:SF109">
    <property type="entry name" value="ATP-DEPENDENT RNA HELICASE DHX15 HOMOLOG"/>
    <property type="match status" value="1"/>
</dbReference>
<dbReference type="Pfam" id="PF07717">
    <property type="entry name" value="OB_NTP_bind"/>
    <property type="match status" value="1"/>
</dbReference>
<keyword evidence="5" id="KW-0347">Helicase</keyword>
<evidence type="ECO:0000313" key="12">
    <source>
        <dbReference type="Proteomes" id="UP000298416"/>
    </source>
</evidence>
<dbReference type="AlphaFoldDB" id="A0A8X8VUY1"/>
<evidence type="ECO:0000256" key="1">
    <source>
        <dbReference type="ARBA" id="ARBA00012552"/>
    </source>
</evidence>
<dbReference type="Pfam" id="PF04408">
    <property type="entry name" value="WHD_HA2"/>
    <property type="match status" value="1"/>
</dbReference>
<dbReference type="Gene3D" id="3.40.50.300">
    <property type="entry name" value="P-loop containing nucleotide triphosphate hydrolases"/>
    <property type="match status" value="4"/>
</dbReference>
<dbReference type="InterPro" id="IPR014001">
    <property type="entry name" value="Helicase_ATP-bd"/>
</dbReference>
<dbReference type="GO" id="GO:0016787">
    <property type="term" value="F:hydrolase activity"/>
    <property type="evidence" value="ECO:0007669"/>
    <property type="project" value="UniProtKB-KW"/>
</dbReference>
<keyword evidence="6" id="KW-0067">ATP-binding</keyword>
<dbReference type="InterPro" id="IPR011709">
    <property type="entry name" value="DEAD-box_helicase_OB_fold"/>
</dbReference>
<evidence type="ECO:0000256" key="7">
    <source>
        <dbReference type="ARBA" id="ARBA00023187"/>
    </source>
</evidence>
<sequence length="501" mass="57372">MAAAALPSTINKWNSKPYSQRYYEILEKRKTLPVWHQKDEFLQVLRANQTLILVGETGSGKTTQIPQFVLDAIELEVAEEMDVAIGEEVGYSIRFEDCSSARTVLKYLTDGMLLREAMTDPLLERYKVIILDEAHERTLATDVLFGLLKEVSWEAPPCRDFLYQEPERDYLEAAIKTVCQIHLCEPPGDILVFLLVKKKLKMLASAHQRSGRAGRTQPGKCFRLYTERSFHNDLVPQTYPEILRSNLANTVLTLKKLGIDDLVHFDFMDPPAPETLMRALEVLNYLGALDDDGNLTKLGEIMSEFPLDPQMSKMLVVSSEFNCSNEILSVSSMLSVVLRTQIAFCLLQLQILISYTTAEAFVYVIDIWVTHCFVRPRDAQKAADEAKARFGHIDGDHLTLLNVYHAYKQNKEDPQWCYENFVNHRALKSADNEGYACWILHAGRPFRAHRHYLTVKDNQVVHLHPSNCLDHKPEWVIYNEYVLTSRNFIRTVTDIRGEMVG</sequence>
<dbReference type="EC" id="3.6.4.13" evidence="1"/>
<dbReference type="SUPFAM" id="SSF52540">
    <property type="entry name" value="P-loop containing nucleoside triphosphate hydrolases"/>
    <property type="match status" value="1"/>
</dbReference>
<name>A0A8X8VUY1_SALSN</name>
<evidence type="ECO:0000256" key="5">
    <source>
        <dbReference type="ARBA" id="ARBA00022806"/>
    </source>
</evidence>
<dbReference type="SMART" id="SM00847">
    <property type="entry name" value="HA2"/>
    <property type="match status" value="1"/>
</dbReference>
<dbReference type="FunFam" id="1.20.120.1080:FF:000003">
    <property type="entry name" value="Pre-mRNA-splicing factor ATP-dependent RNA helicase PRP43"/>
    <property type="match status" value="1"/>
</dbReference>
<evidence type="ECO:0000256" key="2">
    <source>
        <dbReference type="ARBA" id="ARBA00022664"/>
    </source>
</evidence>
<dbReference type="GO" id="GO:0008380">
    <property type="term" value="P:RNA splicing"/>
    <property type="evidence" value="ECO:0007669"/>
    <property type="project" value="UniProtKB-KW"/>
</dbReference>
<evidence type="ECO:0000256" key="3">
    <source>
        <dbReference type="ARBA" id="ARBA00022741"/>
    </source>
</evidence>
<keyword evidence="4" id="KW-0378">Hydrolase</keyword>
<gene>
    <name evidence="11" type="ORF">SASPL_157402</name>
</gene>
<keyword evidence="7" id="KW-0508">mRNA splicing</keyword>
<evidence type="ECO:0000259" key="10">
    <source>
        <dbReference type="SMART" id="SM00847"/>
    </source>
</evidence>
<evidence type="ECO:0000313" key="11">
    <source>
        <dbReference type="EMBL" id="KAG6382878.1"/>
    </source>
</evidence>
<dbReference type="InterPro" id="IPR027417">
    <property type="entry name" value="P-loop_NTPase"/>
</dbReference>
<evidence type="ECO:0000256" key="8">
    <source>
        <dbReference type="ARBA" id="ARBA00047984"/>
    </source>
</evidence>
<comment type="caution">
    <text evidence="11">The sequence shown here is derived from an EMBL/GenBank/DDBJ whole genome shotgun (WGS) entry which is preliminary data.</text>
</comment>
<dbReference type="EMBL" id="PNBA02000849">
    <property type="protein sequence ID" value="KAG6382878.1"/>
    <property type="molecule type" value="Genomic_DNA"/>
</dbReference>
<dbReference type="InterPro" id="IPR007502">
    <property type="entry name" value="Helicase-assoc_dom"/>
</dbReference>
<keyword evidence="12" id="KW-1185">Reference proteome</keyword>
<keyword evidence="2" id="KW-0507">mRNA processing</keyword>
<dbReference type="GO" id="GO:0003724">
    <property type="term" value="F:RNA helicase activity"/>
    <property type="evidence" value="ECO:0007669"/>
    <property type="project" value="UniProtKB-EC"/>
</dbReference>
<dbReference type="PANTHER" id="PTHR18934">
    <property type="entry name" value="ATP-DEPENDENT RNA HELICASE"/>
    <property type="match status" value="1"/>
</dbReference>
<reference evidence="11" key="1">
    <citation type="submission" date="2018-01" db="EMBL/GenBank/DDBJ databases">
        <authorList>
            <person name="Mao J.F."/>
        </authorList>
    </citation>
    <scope>NUCLEOTIDE SEQUENCE</scope>
    <source>
        <strain evidence="11">Huo1</strain>
        <tissue evidence="11">Leaf</tissue>
    </source>
</reference>
<reference evidence="11" key="2">
    <citation type="submission" date="2020-08" db="EMBL/GenBank/DDBJ databases">
        <title>Plant Genome Project.</title>
        <authorList>
            <person name="Zhang R.-G."/>
        </authorList>
    </citation>
    <scope>NUCLEOTIDE SEQUENCE</scope>
    <source>
        <strain evidence="11">Huo1</strain>
        <tissue evidence="11">Leaf</tissue>
    </source>
</reference>
<feature type="domain" description="Helicase ATP-binding" evidence="9">
    <location>
        <begin position="29"/>
        <end position="193"/>
    </location>
</feature>
<comment type="catalytic activity">
    <reaction evidence="8">
        <text>ATP + H2O = ADP + phosphate + H(+)</text>
        <dbReference type="Rhea" id="RHEA:13065"/>
        <dbReference type="ChEBI" id="CHEBI:15377"/>
        <dbReference type="ChEBI" id="CHEBI:15378"/>
        <dbReference type="ChEBI" id="CHEBI:30616"/>
        <dbReference type="ChEBI" id="CHEBI:43474"/>
        <dbReference type="ChEBI" id="CHEBI:456216"/>
        <dbReference type="EC" id="3.6.4.13"/>
    </reaction>
</comment>
<dbReference type="InterPro" id="IPR048333">
    <property type="entry name" value="HA2_WH"/>
</dbReference>
<dbReference type="GO" id="GO:0003723">
    <property type="term" value="F:RNA binding"/>
    <property type="evidence" value="ECO:0007669"/>
    <property type="project" value="TreeGrafter"/>
</dbReference>
<dbReference type="GO" id="GO:0005524">
    <property type="term" value="F:ATP binding"/>
    <property type="evidence" value="ECO:0007669"/>
    <property type="project" value="UniProtKB-KW"/>
</dbReference>
<evidence type="ECO:0000259" key="9">
    <source>
        <dbReference type="SMART" id="SM00487"/>
    </source>
</evidence>
<dbReference type="GO" id="GO:0006397">
    <property type="term" value="P:mRNA processing"/>
    <property type="evidence" value="ECO:0007669"/>
    <property type="project" value="UniProtKB-KW"/>
</dbReference>
<feature type="domain" description="Helicase-associated" evidence="10">
    <location>
        <begin position="278"/>
        <end position="401"/>
    </location>
</feature>
<proteinExistence type="predicted"/>
<organism evidence="11">
    <name type="scientific">Salvia splendens</name>
    <name type="common">Scarlet sage</name>
    <dbReference type="NCBI Taxonomy" id="180675"/>
    <lineage>
        <taxon>Eukaryota</taxon>
        <taxon>Viridiplantae</taxon>
        <taxon>Streptophyta</taxon>
        <taxon>Embryophyta</taxon>
        <taxon>Tracheophyta</taxon>
        <taxon>Spermatophyta</taxon>
        <taxon>Magnoliopsida</taxon>
        <taxon>eudicotyledons</taxon>
        <taxon>Gunneridae</taxon>
        <taxon>Pentapetalae</taxon>
        <taxon>asterids</taxon>
        <taxon>lamiids</taxon>
        <taxon>Lamiales</taxon>
        <taxon>Lamiaceae</taxon>
        <taxon>Nepetoideae</taxon>
        <taxon>Mentheae</taxon>
        <taxon>Salviinae</taxon>
        <taxon>Salvia</taxon>
        <taxon>Salvia subgen. Calosphace</taxon>
        <taxon>core Calosphace</taxon>
    </lineage>
</organism>
<accession>A0A8X8VUY1</accession>
<evidence type="ECO:0000256" key="4">
    <source>
        <dbReference type="ARBA" id="ARBA00022801"/>
    </source>
</evidence>
<dbReference type="Gene3D" id="1.20.120.1080">
    <property type="match status" value="1"/>
</dbReference>
<dbReference type="Proteomes" id="UP000298416">
    <property type="component" value="Unassembled WGS sequence"/>
</dbReference>
<keyword evidence="3" id="KW-0547">Nucleotide-binding</keyword>
<dbReference type="Pfam" id="PF21010">
    <property type="entry name" value="HA2_C"/>
    <property type="match status" value="1"/>
</dbReference>
<dbReference type="SMART" id="SM00487">
    <property type="entry name" value="DEXDc"/>
    <property type="match status" value="1"/>
</dbReference>
<evidence type="ECO:0000256" key="6">
    <source>
        <dbReference type="ARBA" id="ARBA00022840"/>
    </source>
</evidence>